<evidence type="ECO:0000256" key="3">
    <source>
        <dbReference type="ARBA" id="ARBA00022729"/>
    </source>
</evidence>
<accession>A0A7S9L1U3</accession>
<proteinExistence type="inferred from homology"/>
<evidence type="ECO:0000256" key="5">
    <source>
        <dbReference type="ARBA" id="ARBA00023237"/>
    </source>
</evidence>
<dbReference type="RefSeq" id="WP_196100388.1">
    <property type="nucleotide sequence ID" value="NZ_CP064939.1"/>
</dbReference>
<dbReference type="InterPro" id="IPR033985">
    <property type="entry name" value="SusD-like_N"/>
</dbReference>
<evidence type="ECO:0000259" key="8">
    <source>
        <dbReference type="Pfam" id="PF14322"/>
    </source>
</evidence>
<feature type="signal peptide" evidence="6">
    <location>
        <begin position="1"/>
        <end position="19"/>
    </location>
</feature>
<evidence type="ECO:0000259" key="7">
    <source>
        <dbReference type="Pfam" id="PF07980"/>
    </source>
</evidence>
<comment type="similarity">
    <text evidence="2">Belongs to the SusD family.</text>
</comment>
<dbReference type="Proteomes" id="UP000594759">
    <property type="component" value="Chromosome"/>
</dbReference>
<name>A0A7S9L1U3_9SPHI</name>
<dbReference type="Gene3D" id="1.25.40.390">
    <property type="match status" value="1"/>
</dbReference>
<feature type="domain" description="SusD-like N-terminal" evidence="8">
    <location>
        <begin position="103"/>
        <end position="235"/>
    </location>
</feature>
<evidence type="ECO:0000256" key="1">
    <source>
        <dbReference type="ARBA" id="ARBA00004442"/>
    </source>
</evidence>
<feature type="chain" id="PRO_5032417617" evidence="6">
    <location>
        <begin position="20"/>
        <end position="575"/>
    </location>
</feature>
<dbReference type="Pfam" id="PF14322">
    <property type="entry name" value="SusD-like_3"/>
    <property type="match status" value="1"/>
</dbReference>
<sequence>MKIKHIFFYALLLITIANACKKGDSFLDAKLNDVLNEESTFKDSTNTVAFLTRVYADVGYSFNPGRWEAGGHPVVGDEAVPVQYTGPQNDAVVMASGALSAATTNVAKNVQILNNWSTAWANIRRVNKFLSKVDQSPLSATLRTRLKAEARFLRAWYYSILLKHYAGVPLIGDKVFEPADDFNLERNTYEECVNYIVSELDAAMKDLPTIQSQIVTDYGRVTKGACMGLKSRVLLYAASPLFNGGNAGSGTLKSITGYTDADQQRWKAAADAANEVIVSGAYNLYEDNTTRMGYGFYKVFTMRVNSEYLFQANRGLNRDFESLFLPSSRSGSYASNVTQNMVDAYGTADGLAITDPASKYNPQNPYVNRDPRFYNSVIYNGSLWFLSSTNQVVNTFYGSSPDGVGVKAQTTGYYNRKMLQESSSGNTERVWPLIRYAEILLNYAEALNEYEGPVAGVYDALKQIRKRAGINPGATNNYGLKPNMSKDEMRLIIQNERRVELSFEEHRIWDARRWKIAEDYFNRPSRGMKITKTGTSFSYEIFDVIPHKFSNNFYLFPIPEGEISKDPKLLQNPGW</sequence>
<evidence type="ECO:0000256" key="2">
    <source>
        <dbReference type="ARBA" id="ARBA00006275"/>
    </source>
</evidence>
<organism evidence="9 10">
    <name type="scientific">Pedobacter endophyticus</name>
    <dbReference type="NCBI Taxonomy" id="2789740"/>
    <lineage>
        <taxon>Bacteria</taxon>
        <taxon>Pseudomonadati</taxon>
        <taxon>Bacteroidota</taxon>
        <taxon>Sphingobacteriia</taxon>
        <taxon>Sphingobacteriales</taxon>
        <taxon>Sphingobacteriaceae</taxon>
        <taxon>Pedobacter</taxon>
    </lineage>
</organism>
<reference evidence="9 10" key="1">
    <citation type="submission" date="2020-11" db="EMBL/GenBank/DDBJ databases">
        <title>Pedobacter endophytica, an endophytic bacteria isolated form Carex pumila.</title>
        <authorList>
            <person name="Peng Y."/>
            <person name="Jiang L."/>
            <person name="Lee J."/>
        </authorList>
    </citation>
    <scope>NUCLEOTIDE SEQUENCE [LARGE SCALE GENOMIC DNA]</scope>
    <source>
        <strain evidence="9 10">JBR3-12</strain>
    </source>
</reference>
<dbReference type="EMBL" id="CP064939">
    <property type="protein sequence ID" value="QPH40936.1"/>
    <property type="molecule type" value="Genomic_DNA"/>
</dbReference>
<keyword evidence="5" id="KW-0998">Cell outer membrane</keyword>
<evidence type="ECO:0000313" key="9">
    <source>
        <dbReference type="EMBL" id="QPH40936.1"/>
    </source>
</evidence>
<dbReference type="KEGG" id="pex:IZT61_06640"/>
<feature type="domain" description="RagB/SusD" evidence="7">
    <location>
        <begin position="304"/>
        <end position="575"/>
    </location>
</feature>
<evidence type="ECO:0000256" key="6">
    <source>
        <dbReference type="SAM" id="SignalP"/>
    </source>
</evidence>
<gene>
    <name evidence="9" type="ORF">IZT61_06640</name>
</gene>
<dbReference type="InterPro" id="IPR012944">
    <property type="entry name" value="SusD_RagB_dom"/>
</dbReference>
<protein>
    <submittedName>
        <fullName evidence="9">RagB/SusD family nutrient uptake outer membrane protein</fullName>
    </submittedName>
</protein>
<dbReference type="InterPro" id="IPR011990">
    <property type="entry name" value="TPR-like_helical_dom_sf"/>
</dbReference>
<dbReference type="CDD" id="cd08977">
    <property type="entry name" value="SusD"/>
    <property type="match status" value="1"/>
</dbReference>
<evidence type="ECO:0000313" key="10">
    <source>
        <dbReference type="Proteomes" id="UP000594759"/>
    </source>
</evidence>
<keyword evidence="10" id="KW-1185">Reference proteome</keyword>
<keyword evidence="3 6" id="KW-0732">Signal</keyword>
<keyword evidence="4" id="KW-0472">Membrane</keyword>
<dbReference type="GO" id="GO:0009279">
    <property type="term" value="C:cell outer membrane"/>
    <property type="evidence" value="ECO:0007669"/>
    <property type="project" value="UniProtKB-SubCell"/>
</dbReference>
<evidence type="ECO:0000256" key="4">
    <source>
        <dbReference type="ARBA" id="ARBA00023136"/>
    </source>
</evidence>
<dbReference type="AlphaFoldDB" id="A0A7S9L1U3"/>
<comment type="subcellular location">
    <subcellularLocation>
        <location evidence="1">Cell outer membrane</location>
    </subcellularLocation>
</comment>
<dbReference type="SUPFAM" id="SSF48452">
    <property type="entry name" value="TPR-like"/>
    <property type="match status" value="1"/>
</dbReference>
<dbReference type="Pfam" id="PF07980">
    <property type="entry name" value="SusD_RagB"/>
    <property type="match status" value="1"/>
</dbReference>